<dbReference type="OrthoDB" id="1666713at2"/>
<evidence type="ECO:0000313" key="2">
    <source>
        <dbReference type="Proteomes" id="UP000323646"/>
    </source>
</evidence>
<organism evidence="1 2">
    <name type="scientific">Selenomonas ruminis</name>
    <dbReference type="NCBI Taxonomy" id="2593411"/>
    <lineage>
        <taxon>Bacteria</taxon>
        <taxon>Bacillati</taxon>
        <taxon>Bacillota</taxon>
        <taxon>Negativicutes</taxon>
        <taxon>Selenomonadales</taxon>
        <taxon>Selenomonadaceae</taxon>
        <taxon>Selenomonas</taxon>
    </lineage>
</organism>
<name>A0A5D6WCS4_9FIRM</name>
<gene>
    <name evidence="1" type="ORF">FZ040_01965</name>
</gene>
<dbReference type="RefSeq" id="WP_149170452.1">
    <property type="nucleotide sequence ID" value="NZ_VTOY01000001.1"/>
</dbReference>
<evidence type="ECO:0000313" key="1">
    <source>
        <dbReference type="EMBL" id="TYZ24829.1"/>
    </source>
</evidence>
<protein>
    <submittedName>
        <fullName evidence="1">Uncharacterized protein</fullName>
    </submittedName>
</protein>
<dbReference type="AlphaFoldDB" id="A0A5D6WCS4"/>
<sequence>MKKLLGITLSLAVWGALLTLQGTPAIDATIAEEAVIAAHPDAVVCEAEQVGHTFAVAYVDSHLQHGEVTLAEDGSIVAVK</sequence>
<accession>A0A5D6WCS4</accession>
<comment type="caution">
    <text evidence="1">The sequence shown here is derived from an EMBL/GenBank/DDBJ whole genome shotgun (WGS) entry which is preliminary data.</text>
</comment>
<proteinExistence type="predicted"/>
<dbReference type="Proteomes" id="UP000323646">
    <property type="component" value="Unassembled WGS sequence"/>
</dbReference>
<reference evidence="1 2" key="1">
    <citation type="submission" date="2019-08" db="EMBL/GenBank/DDBJ databases">
        <title>Selenomonas sp. mPRGC5 and Selenomonas sp. mPRGC8 isolated from ruminal fluid of dairy goat (Capra hircus).</title>
        <authorList>
            <person name="Poothong S."/>
            <person name="Nuengjamnong C."/>
            <person name="Tanasupawat S."/>
        </authorList>
    </citation>
    <scope>NUCLEOTIDE SEQUENCE [LARGE SCALE GENOMIC DNA]</scope>
    <source>
        <strain evidence="2">mPRGC5</strain>
    </source>
</reference>
<dbReference type="EMBL" id="VTOY01000001">
    <property type="protein sequence ID" value="TYZ24829.1"/>
    <property type="molecule type" value="Genomic_DNA"/>
</dbReference>
<keyword evidence="2" id="KW-1185">Reference proteome</keyword>